<dbReference type="InterPro" id="IPR032675">
    <property type="entry name" value="LRR_dom_sf"/>
</dbReference>
<proteinExistence type="predicted"/>
<dbReference type="OrthoDB" id="421226at2759"/>
<evidence type="ECO:0000313" key="3">
    <source>
        <dbReference type="Proteomes" id="UP000078561"/>
    </source>
</evidence>
<dbReference type="EMBL" id="LT554703">
    <property type="protein sequence ID" value="SAM07072.1"/>
    <property type="molecule type" value="Genomic_DNA"/>
</dbReference>
<evidence type="ECO:0000313" key="2">
    <source>
        <dbReference type="EMBL" id="SAM07072.1"/>
    </source>
</evidence>
<dbReference type="InterPro" id="IPR057207">
    <property type="entry name" value="FBXL15_LRR"/>
</dbReference>
<dbReference type="InterPro" id="IPR006553">
    <property type="entry name" value="Leu-rich_rpt_Cys-con_subtyp"/>
</dbReference>
<dbReference type="Gene3D" id="3.80.10.10">
    <property type="entry name" value="Ribonuclease Inhibitor"/>
    <property type="match status" value="1"/>
</dbReference>
<dbReference type="OMA" id="CATITDE"/>
<dbReference type="PANTHER" id="PTHR13318">
    <property type="entry name" value="PARTNER OF PAIRED, ISOFORM B-RELATED"/>
    <property type="match status" value="1"/>
</dbReference>
<organism evidence="2">
    <name type="scientific">Absidia glauca</name>
    <name type="common">Pin mould</name>
    <dbReference type="NCBI Taxonomy" id="4829"/>
    <lineage>
        <taxon>Eukaryota</taxon>
        <taxon>Fungi</taxon>
        <taxon>Fungi incertae sedis</taxon>
        <taxon>Mucoromycota</taxon>
        <taxon>Mucoromycotina</taxon>
        <taxon>Mucoromycetes</taxon>
        <taxon>Mucorales</taxon>
        <taxon>Cunninghamellaceae</taxon>
        <taxon>Absidia</taxon>
    </lineage>
</organism>
<accession>A0A168RKP1</accession>
<gene>
    <name evidence="2" type="primary">ABSGL_12706.1 scaffold 13359</name>
</gene>
<dbReference type="GO" id="GO:0019005">
    <property type="term" value="C:SCF ubiquitin ligase complex"/>
    <property type="evidence" value="ECO:0007669"/>
    <property type="project" value="TreeGrafter"/>
</dbReference>
<dbReference type="Proteomes" id="UP000078561">
    <property type="component" value="Unassembled WGS sequence"/>
</dbReference>
<dbReference type="SMART" id="SM00367">
    <property type="entry name" value="LRR_CC"/>
    <property type="match status" value="3"/>
</dbReference>
<feature type="domain" description="F-box/LRR-repeat protein 15-like leucin rich repeat" evidence="1">
    <location>
        <begin position="104"/>
        <end position="198"/>
    </location>
</feature>
<dbReference type="AlphaFoldDB" id="A0A168RKP1"/>
<dbReference type="InParanoid" id="A0A168RKP1"/>
<dbReference type="Pfam" id="PF25372">
    <property type="entry name" value="DUF7885"/>
    <property type="match status" value="1"/>
</dbReference>
<dbReference type="PANTHER" id="PTHR13318:SF95">
    <property type="entry name" value="F-BOX PROTEIN YLR352W"/>
    <property type="match status" value="1"/>
</dbReference>
<protein>
    <recommendedName>
        <fullName evidence="1">F-box/LRR-repeat protein 15-like leucin rich repeat domain-containing protein</fullName>
    </recommendedName>
</protein>
<sequence>MNYLASEILHVITGLLQDDQQTLAQLTFVSRTLHNVATPYLYRAPVFLNIPQLSLFTQSLTPFHFDLIKTVDLQLLAHRWQQPIGAILEPLLQQTVNLERLDLGFCNLDPQRIVAAVSRCSALKSLSLNAVHHVSDQVVIAFVQDHPNIIELEISCATITDESIYAISRYCRSLEELDISGCEQISEEGIRFLAQECKHIRYINIKDCYNVIPEDGEFDALPTTTDDIWQTDDDISDQGDF</sequence>
<dbReference type="GO" id="GO:0031146">
    <property type="term" value="P:SCF-dependent proteasomal ubiquitin-dependent protein catabolic process"/>
    <property type="evidence" value="ECO:0007669"/>
    <property type="project" value="TreeGrafter"/>
</dbReference>
<keyword evidence="3" id="KW-1185">Reference proteome</keyword>
<name>A0A168RKP1_ABSGL</name>
<evidence type="ECO:0000259" key="1">
    <source>
        <dbReference type="Pfam" id="PF25372"/>
    </source>
</evidence>
<reference evidence="2" key="1">
    <citation type="submission" date="2016-04" db="EMBL/GenBank/DDBJ databases">
        <authorList>
            <person name="Evans L.H."/>
            <person name="Alamgir A."/>
            <person name="Owens N."/>
            <person name="Weber N.D."/>
            <person name="Virtaneva K."/>
            <person name="Barbian K."/>
            <person name="Babar A."/>
            <person name="Rosenke K."/>
        </authorList>
    </citation>
    <scope>NUCLEOTIDE SEQUENCE [LARGE SCALE GENOMIC DNA]</scope>
    <source>
        <strain evidence="2">CBS 101.48</strain>
    </source>
</reference>
<dbReference type="STRING" id="4829.A0A168RKP1"/>
<dbReference type="SUPFAM" id="SSF52047">
    <property type="entry name" value="RNI-like"/>
    <property type="match status" value="1"/>
</dbReference>